<dbReference type="OrthoDB" id="9794400at2"/>
<dbReference type="InterPro" id="IPR029064">
    <property type="entry name" value="Ribosomal_eL30-like_sf"/>
</dbReference>
<dbReference type="Proteomes" id="UP000266178">
    <property type="component" value="Unassembled WGS sequence"/>
</dbReference>
<sequence length="238" mass="26034">MLIYGRNPVLEALREGQVSRLWVARGVEGWLLRELKALEAEYELVPRIELDQMVRTTAHQGLVAEIEEATYADPEAPFRLAKERGEQVLLVVLDGVTDPRNYGALIRSAFALGAHGVITEERRSAPLSALVLKASAGTARKIPLVQVKNIARYLEQLKEQGVWVYGTSGKANKTIAELDYRRPLAIVIGSEGEGMRRLVTEHCDELARIPLAQGAESLNAAVALGVVLYQVGLGRGMG</sequence>
<dbReference type="InterPro" id="IPR001537">
    <property type="entry name" value="SpoU_MeTrfase"/>
</dbReference>
<dbReference type="SUPFAM" id="SSF55315">
    <property type="entry name" value="L30e-like"/>
    <property type="match status" value="1"/>
</dbReference>
<dbReference type="FunFam" id="3.40.1280.10:FF:000008">
    <property type="entry name" value="Group 3 RNA methyltransferase TrmH"/>
    <property type="match status" value="1"/>
</dbReference>
<dbReference type="NCBIfam" id="TIGR00186">
    <property type="entry name" value="rRNA_methyl_3"/>
    <property type="match status" value="1"/>
</dbReference>
<keyword evidence="2 5" id="KW-0489">Methyltransferase</keyword>
<dbReference type="PANTHER" id="PTHR46429">
    <property type="entry name" value="23S RRNA (GUANOSINE-2'-O-)-METHYLTRANSFERASE RLMB"/>
    <property type="match status" value="1"/>
</dbReference>
<dbReference type="Gene3D" id="3.30.1330.30">
    <property type="match status" value="1"/>
</dbReference>
<gene>
    <name evidence="5" type="primary">rlmB</name>
    <name evidence="5" type="ORF">Mgrana_00412</name>
</gene>
<protein>
    <submittedName>
        <fullName evidence="5">23S rRNA (Guanosine-2'-O-)-methyltransferase RlmB</fullName>
        <ecNumber evidence="5">2.1.1.185</ecNumber>
    </submittedName>
</protein>
<evidence type="ECO:0000313" key="5">
    <source>
        <dbReference type="EMBL" id="RIH93588.1"/>
    </source>
</evidence>
<dbReference type="RefSeq" id="WP_119355945.1">
    <property type="nucleotide sequence ID" value="NZ_BJXM01000009.1"/>
</dbReference>
<dbReference type="Pfam" id="PF08032">
    <property type="entry name" value="SpoU_sub_bind"/>
    <property type="match status" value="1"/>
</dbReference>
<dbReference type="InterPro" id="IPR029028">
    <property type="entry name" value="Alpha/beta_knot_MTases"/>
</dbReference>
<name>A0A399FBJ7_9DEIN</name>
<accession>A0A399FBJ7</accession>
<dbReference type="InterPro" id="IPR029026">
    <property type="entry name" value="tRNA_m1G_MTases_N"/>
</dbReference>
<organism evidence="5 6">
    <name type="scientific">Meiothermus granaticius NBRC 107808</name>
    <dbReference type="NCBI Taxonomy" id="1227551"/>
    <lineage>
        <taxon>Bacteria</taxon>
        <taxon>Thermotogati</taxon>
        <taxon>Deinococcota</taxon>
        <taxon>Deinococci</taxon>
        <taxon>Thermales</taxon>
        <taxon>Thermaceae</taxon>
        <taxon>Meiothermus</taxon>
    </lineage>
</organism>
<feature type="domain" description="RNA 2-O ribose methyltransferase substrate binding" evidence="4">
    <location>
        <begin position="2"/>
        <end position="72"/>
    </location>
</feature>
<dbReference type="PANTHER" id="PTHR46429:SF1">
    <property type="entry name" value="23S RRNA (GUANOSINE-2'-O-)-METHYLTRANSFERASE RLMB"/>
    <property type="match status" value="1"/>
</dbReference>
<keyword evidence="6" id="KW-1185">Reference proteome</keyword>
<dbReference type="CDD" id="cd18103">
    <property type="entry name" value="SpoU-like_RlmB"/>
    <property type="match status" value="1"/>
</dbReference>
<dbReference type="InterPro" id="IPR013123">
    <property type="entry name" value="SpoU_subst-bd"/>
</dbReference>
<dbReference type="GO" id="GO:0032259">
    <property type="term" value="P:methylation"/>
    <property type="evidence" value="ECO:0007669"/>
    <property type="project" value="UniProtKB-KW"/>
</dbReference>
<evidence type="ECO:0000256" key="3">
    <source>
        <dbReference type="ARBA" id="ARBA00022679"/>
    </source>
</evidence>
<dbReference type="SUPFAM" id="SSF75217">
    <property type="entry name" value="alpha/beta knot"/>
    <property type="match status" value="1"/>
</dbReference>
<dbReference type="SMART" id="SM00967">
    <property type="entry name" value="SpoU_sub_bind"/>
    <property type="match status" value="1"/>
</dbReference>
<comment type="caution">
    <text evidence="5">The sequence shown here is derived from an EMBL/GenBank/DDBJ whole genome shotgun (WGS) entry which is preliminary data.</text>
</comment>
<dbReference type="EMBL" id="QWLB01000004">
    <property type="protein sequence ID" value="RIH93588.1"/>
    <property type="molecule type" value="Genomic_DNA"/>
</dbReference>
<comment type="similarity">
    <text evidence="1">Belongs to the class IV-like SAM-binding methyltransferase superfamily. RNA methyltransferase TrmH family.</text>
</comment>
<dbReference type="GO" id="GO:0006396">
    <property type="term" value="P:RNA processing"/>
    <property type="evidence" value="ECO:0007669"/>
    <property type="project" value="InterPro"/>
</dbReference>
<dbReference type="EC" id="2.1.1.185" evidence="5"/>
<dbReference type="GO" id="GO:0003723">
    <property type="term" value="F:RNA binding"/>
    <property type="evidence" value="ECO:0007669"/>
    <property type="project" value="InterPro"/>
</dbReference>
<evidence type="ECO:0000256" key="1">
    <source>
        <dbReference type="ARBA" id="ARBA00007228"/>
    </source>
</evidence>
<evidence type="ECO:0000256" key="2">
    <source>
        <dbReference type="ARBA" id="ARBA00022603"/>
    </source>
</evidence>
<evidence type="ECO:0000313" key="6">
    <source>
        <dbReference type="Proteomes" id="UP000266178"/>
    </source>
</evidence>
<dbReference type="Gene3D" id="3.40.1280.10">
    <property type="match status" value="1"/>
</dbReference>
<proteinExistence type="inferred from homology"/>
<reference evidence="5 6" key="1">
    <citation type="submission" date="2018-08" db="EMBL/GenBank/DDBJ databases">
        <title>Meiothermus granaticius genome AF-68 sequencing project.</title>
        <authorList>
            <person name="Da Costa M.S."/>
            <person name="Albuquerque L."/>
            <person name="Raposo P."/>
            <person name="Froufe H.J.C."/>
            <person name="Barroso C.S."/>
            <person name="Egas C."/>
        </authorList>
    </citation>
    <scope>NUCLEOTIDE SEQUENCE [LARGE SCALE GENOMIC DNA]</scope>
    <source>
        <strain evidence="5 6">AF-68</strain>
    </source>
</reference>
<dbReference type="GO" id="GO:0005829">
    <property type="term" value="C:cytosol"/>
    <property type="evidence" value="ECO:0007669"/>
    <property type="project" value="TreeGrafter"/>
</dbReference>
<dbReference type="AlphaFoldDB" id="A0A399FBJ7"/>
<dbReference type="InterPro" id="IPR004441">
    <property type="entry name" value="rRNA_MeTrfase_TrmH"/>
</dbReference>
<dbReference type="Pfam" id="PF00588">
    <property type="entry name" value="SpoU_methylase"/>
    <property type="match status" value="1"/>
</dbReference>
<keyword evidence="3 5" id="KW-0808">Transferase</keyword>
<dbReference type="GO" id="GO:0008173">
    <property type="term" value="F:RNA methyltransferase activity"/>
    <property type="evidence" value="ECO:0007669"/>
    <property type="project" value="InterPro"/>
</dbReference>
<evidence type="ECO:0000259" key="4">
    <source>
        <dbReference type="SMART" id="SM00967"/>
    </source>
</evidence>